<organism evidence="3 4">
    <name type="scientific">Sphingomonas piscis</name>
    <dbReference type="NCBI Taxonomy" id="2714943"/>
    <lineage>
        <taxon>Bacteria</taxon>
        <taxon>Pseudomonadati</taxon>
        <taxon>Pseudomonadota</taxon>
        <taxon>Alphaproteobacteria</taxon>
        <taxon>Sphingomonadales</taxon>
        <taxon>Sphingomonadaceae</taxon>
        <taxon>Sphingomonas</taxon>
    </lineage>
</organism>
<keyword evidence="4" id="KW-1185">Reference proteome</keyword>
<evidence type="ECO:0000313" key="3">
    <source>
        <dbReference type="EMBL" id="QIK79057.1"/>
    </source>
</evidence>
<feature type="domain" description="DUF2059" evidence="2">
    <location>
        <begin position="95"/>
        <end position="136"/>
    </location>
</feature>
<reference evidence="3 4" key="1">
    <citation type="submission" date="2020-03" db="EMBL/GenBank/DDBJ databases">
        <title>Sphingomonas sp. nov., isolated from fish.</title>
        <authorList>
            <person name="Hyun D.-W."/>
            <person name="Bae J.-W."/>
        </authorList>
    </citation>
    <scope>NUCLEOTIDE SEQUENCE [LARGE SCALE GENOMIC DNA]</scope>
    <source>
        <strain evidence="3 4">HDW15B</strain>
    </source>
</reference>
<proteinExistence type="predicted"/>
<name>A0A6G7YQP9_9SPHN</name>
<accession>A0A6G7YQP9</accession>
<dbReference type="Pfam" id="PF09832">
    <property type="entry name" value="DUF2059"/>
    <property type="match status" value="1"/>
</dbReference>
<evidence type="ECO:0000259" key="2">
    <source>
        <dbReference type="Pfam" id="PF09832"/>
    </source>
</evidence>
<sequence>MARLVEGIGRATMALMMALVLAAAAPSAEAEALGRRIANAGLLGTLLPMMVKKDTDELVARHKELTAAEQAELRRIAQRTASSGIDKALSANGHAYAEALSVDELKAVAAFMESPAGQRWRASQPQVIAGTVAAIEGMDFKKDVAAAYCKQTGKLCD</sequence>
<dbReference type="InterPro" id="IPR018637">
    <property type="entry name" value="DUF2059"/>
</dbReference>
<dbReference type="RefSeq" id="WP_166411448.1">
    <property type="nucleotide sequence ID" value="NZ_CP049869.1"/>
</dbReference>
<dbReference type="AlphaFoldDB" id="A0A6G7YQP9"/>
<evidence type="ECO:0000256" key="1">
    <source>
        <dbReference type="SAM" id="SignalP"/>
    </source>
</evidence>
<gene>
    <name evidence="3" type="ORF">G7077_09290</name>
</gene>
<dbReference type="EMBL" id="CP049869">
    <property type="protein sequence ID" value="QIK79057.1"/>
    <property type="molecule type" value="Genomic_DNA"/>
</dbReference>
<feature type="signal peptide" evidence="1">
    <location>
        <begin position="1"/>
        <end position="30"/>
    </location>
</feature>
<dbReference type="KEGG" id="spii:G7077_09290"/>
<evidence type="ECO:0000313" key="4">
    <source>
        <dbReference type="Proteomes" id="UP000503222"/>
    </source>
</evidence>
<dbReference type="Proteomes" id="UP000503222">
    <property type="component" value="Chromosome"/>
</dbReference>
<keyword evidence="1" id="KW-0732">Signal</keyword>
<feature type="chain" id="PRO_5026184963" evidence="1">
    <location>
        <begin position="31"/>
        <end position="157"/>
    </location>
</feature>
<protein>
    <submittedName>
        <fullName evidence="3">DUF2059 domain-containing protein</fullName>
    </submittedName>
</protein>